<dbReference type="OrthoDB" id="703639at2"/>
<reference evidence="1 2" key="1">
    <citation type="submission" date="2018-06" db="EMBL/GenBank/DDBJ databases">
        <authorList>
            <consortium name="Pathogen Informatics"/>
            <person name="Doyle S."/>
        </authorList>
    </citation>
    <scope>NUCLEOTIDE SEQUENCE [LARGE SCALE GENOMIC DNA]</scope>
    <source>
        <strain evidence="1 2">NCTC12877</strain>
    </source>
</reference>
<gene>
    <name evidence="1" type="ORF">NCTC12877_01506</name>
</gene>
<sequence length="237" mass="28308">MKLFPNFDDVFYQADDIHKMVFFPLLTVDLETLNKNRGKVHFVSVFGNGNPELIYHNTTLFDYDNIRFEWDGERYHFKGDLSSIESIDDIPKWYDEAVQEYIQFKDEYCLLKSWQDAENSNFAIQCQRREKIDFGYYHYIRSLINYWVTKEMYLKTGHFIQGSVYLDGIYGDLDKFNPKEYERKSTIGKLSDKSATNRSNELIGKVCGYNYIQSGEDEIKLYIDRKNNQVFEKFDWS</sequence>
<accession>A0A378QZM5</accession>
<dbReference type="EMBL" id="UGQB01000004">
    <property type="protein sequence ID" value="STZ08503.1"/>
    <property type="molecule type" value="Genomic_DNA"/>
</dbReference>
<protein>
    <submittedName>
        <fullName evidence="1">Uncharacterized protein</fullName>
    </submittedName>
</protein>
<dbReference type="RefSeq" id="WP_029102059.1">
    <property type="nucleotide sequence ID" value="NZ_UGQB01000004.1"/>
</dbReference>
<evidence type="ECO:0000313" key="1">
    <source>
        <dbReference type="EMBL" id="STZ08503.1"/>
    </source>
</evidence>
<organism evidence="1 2">
    <name type="scientific">Moraxella caprae</name>
    <dbReference type="NCBI Taxonomy" id="90240"/>
    <lineage>
        <taxon>Bacteria</taxon>
        <taxon>Pseudomonadati</taxon>
        <taxon>Pseudomonadota</taxon>
        <taxon>Gammaproteobacteria</taxon>
        <taxon>Moraxellales</taxon>
        <taxon>Moraxellaceae</taxon>
        <taxon>Moraxella</taxon>
    </lineage>
</organism>
<name>A0A378QZM5_9GAMM</name>
<proteinExistence type="predicted"/>
<keyword evidence="2" id="KW-1185">Reference proteome</keyword>
<dbReference type="AlphaFoldDB" id="A0A378QZM5"/>
<evidence type="ECO:0000313" key="2">
    <source>
        <dbReference type="Proteomes" id="UP000254065"/>
    </source>
</evidence>
<dbReference type="Proteomes" id="UP000254065">
    <property type="component" value="Unassembled WGS sequence"/>
</dbReference>
<dbReference type="STRING" id="1122244.GCA_000426885_00108"/>